<keyword evidence="15 16" id="KW-0472">Membrane</keyword>
<evidence type="ECO:0000256" key="12">
    <source>
        <dbReference type="ARBA" id="ARBA00022840"/>
    </source>
</evidence>
<keyword evidence="8 16" id="KW-0812">Transmembrane</keyword>
<dbReference type="FunFam" id="3.30.565.10:FF:000042">
    <property type="entry name" value="Two-component sensor histidine kinase KdpD"/>
    <property type="match status" value="1"/>
</dbReference>
<dbReference type="SUPFAM" id="SSF47384">
    <property type="entry name" value="Homodimeric domain of signal transducing histidine kinase"/>
    <property type="match status" value="1"/>
</dbReference>
<sequence>MLRGQNENDAGASDLLVGPPEAATWSRPVLFSGQPIAGVAPWSSTISRYAIAVLAMAVALAASKAAVTFLHIEPFVSLFLCAIMVVAWFGGFGPGLLATVLGLLAFDYYLVPPIDAFTVDSKQLPRLALFLAVALFVNWLSASQRTATRSLRRSRNDLLAALEDQRRIEARLLHSEMYLAEAQRLSQTGSFGWNLATGELLWSEETFRIFQYDRTTKPDLASAIQRVHPEDRTLAQQTIDLASSDGRDFDHEFRLLMPDGAVKYIRALAHASRDESGNVRFVGAVMDVTATKKAEEELRQSEQRFRDFAETASDWFWETGPDHRLVSVSRKSTAVSGSIGMTIWEAACDVEEEPEKWRLHRDILNAHAAFRDFRFRSMKANGSPVYLAASGRPVFNSAGVFLGYRGVASDISATVRAEQAEAALQEAQANLAHATRVTTLGELAASIAHEVNQPLAAIMANAEACLRWLSSDSPNMDAARRSVEWIINDGSRAADVIGRVRALAAKKGGEKTRLDINEVVNEVRALVQRQLSDSRVSLRMELAPAALMVCADRVQLQQVIINLVMNGVEAMQSVSDRPHELTIRSQRDNVSQVLVTVEDRGVGISSAENADRMFDAFFTTKSNGLGLGLSICRSIIEAHGGRLSASGNAGQGATFQFTLPQCDEDT</sequence>
<reference evidence="19 20" key="1">
    <citation type="submission" date="2016-11" db="EMBL/GenBank/DDBJ databases">
        <authorList>
            <person name="Jaros S."/>
            <person name="Januszkiewicz K."/>
            <person name="Wedrychowicz H."/>
        </authorList>
    </citation>
    <scope>NUCLEOTIDE SEQUENCE [LARGE SCALE GENOMIC DNA]</scope>
    <source>
        <strain evidence="19 20">GAS242</strain>
    </source>
</reference>
<proteinExistence type="predicted"/>
<dbReference type="EMBL" id="LT670818">
    <property type="protein sequence ID" value="SHG08131.1"/>
    <property type="molecule type" value="Genomic_DNA"/>
</dbReference>
<dbReference type="RefSeq" id="WP_079564397.1">
    <property type="nucleotide sequence ID" value="NZ_LT670818.1"/>
</dbReference>
<organism evidence="19 20">
    <name type="scientific">Bradyrhizobium erythrophlei</name>
    <dbReference type="NCBI Taxonomy" id="1437360"/>
    <lineage>
        <taxon>Bacteria</taxon>
        <taxon>Pseudomonadati</taxon>
        <taxon>Pseudomonadota</taxon>
        <taxon>Alphaproteobacteria</taxon>
        <taxon>Hyphomicrobiales</taxon>
        <taxon>Nitrobacteraceae</taxon>
        <taxon>Bradyrhizobium</taxon>
    </lineage>
</organism>
<keyword evidence="7" id="KW-0808">Transferase</keyword>
<feature type="domain" description="Histidine kinase" evidence="17">
    <location>
        <begin position="446"/>
        <end position="663"/>
    </location>
</feature>
<dbReference type="PANTHER" id="PTHR43304">
    <property type="entry name" value="PHYTOCHROME-LIKE PROTEIN CPH1"/>
    <property type="match status" value="1"/>
</dbReference>
<dbReference type="CDD" id="cd00130">
    <property type="entry name" value="PAS"/>
    <property type="match status" value="1"/>
</dbReference>
<dbReference type="InterPro" id="IPR005467">
    <property type="entry name" value="His_kinase_dom"/>
</dbReference>
<dbReference type="CDD" id="cd00082">
    <property type="entry name" value="HisKA"/>
    <property type="match status" value="1"/>
</dbReference>
<dbReference type="PRINTS" id="PR00344">
    <property type="entry name" value="BCTRLSENSOR"/>
</dbReference>
<feature type="transmembrane region" description="Helical" evidence="16">
    <location>
        <begin position="124"/>
        <end position="142"/>
    </location>
</feature>
<evidence type="ECO:0000256" key="14">
    <source>
        <dbReference type="ARBA" id="ARBA00023012"/>
    </source>
</evidence>
<dbReference type="InterPro" id="IPR038318">
    <property type="entry name" value="KdpD_sf"/>
</dbReference>
<dbReference type="EC" id="2.7.13.3" evidence="3"/>
<dbReference type="Gene3D" id="1.20.120.620">
    <property type="entry name" value="Backbone structure of the membrane domain of e. Coli histidine kinase receptor kdpd"/>
    <property type="match status" value="1"/>
</dbReference>
<keyword evidence="6" id="KW-0597">Phosphoprotein</keyword>
<keyword evidence="5" id="KW-0997">Cell inner membrane</keyword>
<protein>
    <recommendedName>
        <fullName evidence="3">histidine kinase</fullName>
        <ecNumber evidence="3">2.7.13.3</ecNumber>
    </recommendedName>
</protein>
<dbReference type="InterPro" id="IPR036890">
    <property type="entry name" value="HATPase_C_sf"/>
</dbReference>
<evidence type="ECO:0000259" key="17">
    <source>
        <dbReference type="PROSITE" id="PS50109"/>
    </source>
</evidence>
<evidence type="ECO:0000256" key="4">
    <source>
        <dbReference type="ARBA" id="ARBA00022475"/>
    </source>
</evidence>
<evidence type="ECO:0000256" key="15">
    <source>
        <dbReference type="ARBA" id="ARBA00023136"/>
    </source>
</evidence>
<dbReference type="InterPro" id="IPR036097">
    <property type="entry name" value="HisK_dim/P_sf"/>
</dbReference>
<dbReference type="Pfam" id="PF00512">
    <property type="entry name" value="HisKA"/>
    <property type="match status" value="1"/>
</dbReference>
<dbReference type="SMART" id="SM00086">
    <property type="entry name" value="PAC"/>
    <property type="match status" value="2"/>
</dbReference>
<evidence type="ECO:0000256" key="10">
    <source>
        <dbReference type="ARBA" id="ARBA00022741"/>
    </source>
</evidence>
<dbReference type="SMART" id="SM00388">
    <property type="entry name" value="HisKA"/>
    <property type="match status" value="1"/>
</dbReference>
<dbReference type="InterPro" id="IPR003594">
    <property type="entry name" value="HATPase_dom"/>
</dbReference>
<evidence type="ECO:0000256" key="6">
    <source>
        <dbReference type="ARBA" id="ARBA00022553"/>
    </source>
</evidence>
<evidence type="ECO:0000259" key="18">
    <source>
        <dbReference type="PROSITE" id="PS50113"/>
    </source>
</evidence>
<feature type="transmembrane region" description="Helical" evidence="16">
    <location>
        <begin position="49"/>
        <end position="70"/>
    </location>
</feature>
<name>A0A1M5GWN0_9BRAD</name>
<keyword evidence="14" id="KW-0902">Two-component regulatory system</keyword>
<keyword evidence="9" id="KW-0677">Repeat</keyword>
<evidence type="ECO:0000256" key="11">
    <source>
        <dbReference type="ARBA" id="ARBA00022777"/>
    </source>
</evidence>
<evidence type="ECO:0000313" key="19">
    <source>
        <dbReference type="EMBL" id="SHG08131.1"/>
    </source>
</evidence>
<evidence type="ECO:0000256" key="8">
    <source>
        <dbReference type="ARBA" id="ARBA00022692"/>
    </source>
</evidence>
<dbReference type="InterPro" id="IPR035965">
    <property type="entry name" value="PAS-like_dom_sf"/>
</dbReference>
<dbReference type="Gene3D" id="3.30.450.20">
    <property type="entry name" value="PAS domain"/>
    <property type="match status" value="2"/>
</dbReference>
<evidence type="ECO:0000256" key="16">
    <source>
        <dbReference type="SAM" id="Phobius"/>
    </source>
</evidence>
<dbReference type="InterPro" id="IPR000700">
    <property type="entry name" value="PAS-assoc_C"/>
</dbReference>
<evidence type="ECO:0000256" key="1">
    <source>
        <dbReference type="ARBA" id="ARBA00000085"/>
    </source>
</evidence>
<dbReference type="GO" id="GO:0000155">
    <property type="term" value="F:phosphorelay sensor kinase activity"/>
    <property type="evidence" value="ECO:0007669"/>
    <property type="project" value="InterPro"/>
</dbReference>
<dbReference type="GO" id="GO:0005886">
    <property type="term" value="C:plasma membrane"/>
    <property type="evidence" value="ECO:0007669"/>
    <property type="project" value="UniProtKB-SubCell"/>
</dbReference>
<gene>
    <name evidence="19" type="ORF">SAMN05444169_0426</name>
</gene>
<keyword evidence="4" id="KW-1003">Cell membrane</keyword>
<dbReference type="InterPro" id="IPR013655">
    <property type="entry name" value="PAS_fold_3"/>
</dbReference>
<dbReference type="PROSITE" id="PS50113">
    <property type="entry name" value="PAC"/>
    <property type="match status" value="2"/>
</dbReference>
<accession>A0A1M5GWN0</accession>
<evidence type="ECO:0000256" key="7">
    <source>
        <dbReference type="ARBA" id="ARBA00022679"/>
    </source>
</evidence>
<dbReference type="InterPro" id="IPR003661">
    <property type="entry name" value="HisK_dim/P_dom"/>
</dbReference>
<evidence type="ECO:0000256" key="2">
    <source>
        <dbReference type="ARBA" id="ARBA00004429"/>
    </source>
</evidence>
<dbReference type="Gene3D" id="3.30.565.10">
    <property type="entry name" value="Histidine kinase-like ATPase, C-terminal domain"/>
    <property type="match status" value="1"/>
</dbReference>
<dbReference type="InterPro" id="IPR025201">
    <property type="entry name" value="KdpD_TM"/>
</dbReference>
<evidence type="ECO:0000256" key="13">
    <source>
        <dbReference type="ARBA" id="ARBA00022989"/>
    </source>
</evidence>
<dbReference type="Gene3D" id="2.10.70.100">
    <property type="match status" value="1"/>
</dbReference>
<dbReference type="GO" id="GO:0042802">
    <property type="term" value="F:identical protein binding"/>
    <property type="evidence" value="ECO:0007669"/>
    <property type="project" value="UniProtKB-ARBA"/>
</dbReference>
<feature type="transmembrane region" description="Helical" evidence="16">
    <location>
        <begin position="77"/>
        <end position="104"/>
    </location>
</feature>
<feature type="domain" description="PAC" evidence="18">
    <location>
        <begin position="249"/>
        <end position="300"/>
    </location>
</feature>
<dbReference type="NCBIfam" id="TIGR00229">
    <property type="entry name" value="sensory_box"/>
    <property type="match status" value="1"/>
</dbReference>
<dbReference type="Proteomes" id="UP000190675">
    <property type="component" value="Chromosome I"/>
</dbReference>
<dbReference type="FunFam" id="3.30.450.20:FF:000088">
    <property type="entry name" value="Sensory transduction histidine kinase"/>
    <property type="match status" value="1"/>
</dbReference>
<dbReference type="Pfam" id="PF02518">
    <property type="entry name" value="HATPase_c"/>
    <property type="match status" value="1"/>
</dbReference>
<dbReference type="InterPro" id="IPR000014">
    <property type="entry name" value="PAS"/>
</dbReference>
<dbReference type="FunFam" id="2.10.70.100:FF:000001">
    <property type="entry name" value="Sensory transduction histidine kinase"/>
    <property type="match status" value="1"/>
</dbReference>
<dbReference type="AlphaFoldDB" id="A0A1M5GWN0"/>
<comment type="subcellular location">
    <subcellularLocation>
        <location evidence="2">Cell inner membrane</location>
        <topology evidence="2">Multi-pass membrane protein</topology>
    </subcellularLocation>
</comment>
<keyword evidence="10" id="KW-0547">Nucleotide-binding</keyword>
<feature type="domain" description="PAC" evidence="18">
    <location>
        <begin position="371"/>
        <end position="423"/>
    </location>
</feature>
<dbReference type="SUPFAM" id="SSF55874">
    <property type="entry name" value="ATPase domain of HSP90 chaperone/DNA topoisomerase II/histidine kinase"/>
    <property type="match status" value="1"/>
</dbReference>
<evidence type="ECO:0000256" key="5">
    <source>
        <dbReference type="ARBA" id="ARBA00022519"/>
    </source>
</evidence>
<keyword evidence="13 16" id="KW-1133">Transmembrane helix</keyword>
<dbReference type="PROSITE" id="PS50109">
    <property type="entry name" value="HIS_KIN"/>
    <property type="match status" value="1"/>
</dbReference>
<dbReference type="InterPro" id="IPR004358">
    <property type="entry name" value="Sig_transdc_His_kin-like_C"/>
</dbReference>
<dbReference type="InterPro" id="IPR052162">
    <property type="entry name" value="Sensor_kinase/Photoreceptor"/>
</dbReference>
<dbReference type="SMART" id="SM00387">
    <property type="entry name" value="HATPase_c"/>
    <property type="match status" value="1"/>
</dbReference>
<dbReference type="OrthoDB" id="9789238at2"/>
<evidence type="ECO:0000256" key="3">
    <source>
        <dbReference type="ARBA" id="ARBA00012438"/>
    </source>
</evidence>
<dbReference type="Pfam" id="PF08447">
    <property type="entry name" value="PAS_3"/>
    <property type="match status" value="1"/>
</dbReference>
<keyword evidence="12" id="KW-0067">ATP-binding</keyword>
<dbReference type="GO" id="GO:0005524">
    <property type="term" value="F:ATP binding"/>
    <property type="evidence" value="ECO:0007669"/>
    <property type="project" value="UniProtKB-KW"/>
</dbReference>
<keyword evidence="11" id="KW-0418">Kinase</keyword>
<comment type="catalytic activity">
    <reaction evidence="1">
        <text>ATP + protein L-histidine = ADP + protein N-phospho-L-histidine.</text>
        <dbReference type="EC" id="2.7.13.3"/>
    </reaction>
</comment>
<dbReference type="Gene3D" id="1.10.287.130">
    <property type="match status" value="1"/>
</dbReference>
<evidence type="ECO:0000313" key="20">
    <source>
        <dbReference type="Proteomes" id="UP000190675"/>
    </source>
</evidence>
<dbReference type="InterPro" id="IPR001610">
    <property type="entry name" value="PAC"/>
</dbReference>
<dbReference type="FunFam" id="1.10.287.130:FF:000055">
    <property type="entry name" value="Two-component sensor histidine kinase"/>
    <property type="match status" value="1"/>
</dbReference>
<dbReference type="PANTHER" id="PTHR43304:SF1">
    <property type="entry name" value="PAC DOMAIN-CONTAINING PROTEIN"/>
    <property type="match status" value="1"/>
</dbReference>
<dbReference type="SUPFAM" id="SSF55785">
    <property type="entry name" value="PYP-like sensor domain (PAS domain)"/>
    <property type="match status" value="2"/>
</dbReference>
<evidence type="ECO:0000256" key="9">
    <source>
        <dbReference type="ARBA" id="ARBA00022737"/>
    </source>
</evidence>
<dbReference type="Pfam" id="PF13493">
    <property type="entry name" value="DUF4118"/>
    <property type="match status" value="1"/>
</dbReference>